<name>A0AAN7ZEJ5_9PEZI</name>
<accession>A0AAN7ZEJ5</accession>
<evidence type="ECO:0000256" key="1">
    <source>
        <dbReference type="SAM" id="MobiDB-lite"/>
    </source>
</evidence>
<sequence>MRRGQLRQEFIEQREQSACVMSPVRGSNGKLTRCWEPIATRAIRGKRKRKLAAEILISRPSSRLNVKGQCNPGFQGIGTGDVLVTVCIIAGECCDIWVAEPEGGPGRAESFPHMGLVRWKCQRNLNNTTRNQFSLPGGVLAVAIVVSANLDPKGTAPPSVPLGNGECISAYVGAMTRNRLSTRNELTVHHNDILPLIMRSHSRPAGPEGFSDHDYSATHASGDEKDNTARAVAVPQMGSLSFVSMYSLSLLLKRAVLREQ</sequence>
<protein>
    <submittedName>
        <fullName evidence="2">Uncharacterized protein</fullName>
    </submittedName>
</protein>
<feature type="region of interest" description="Disordered" evidence="1">
    <location>
        <begin position="205"/>
        <end position="226"/>
    </location>
</feature>
<comment type="caution">
    <text evidence="2">The sequence shown here is derived from an EMBL/GenBank/DDBJ whole genome shotgun (WGS) entry which is preliminary data.</text>
</comment>
<feature type="compositionally biased region" description="Basic and acidic residues" evidence="1">
    <location>
        <begin position="210"/>
        <end position="226"/>
    </location>
</feature>
<evidence type="ECO:0000313" key="3">
    <source>
        <dbReference type="Proteomes" id="UP001305414"/>
    </source>
</evidence>
<reference evidence="2 3" key="1">
    <citation type="submission" date="2023-10" db="EMBL/GenBank/DDBJ databases">
        <title>Draft genome sequence of Xylaria bambusicola isolate GMP-LS, the root and basal stem rot pathogen of sugarcane in Indonesia.</title>
        <authorList>
            <person name="Selvaraj P."/>
            <person name="Muralishankar V."/>
            <person name="Muruganantham S."/>
            <person name="Sp S."/>
            <person name="Haryani S."/>
            <person name="Lau K.J.X."/>
            <person name="Naqvi N.I."/>
        </authorList>
    </citation>
    <scope>NUCLEOTIDE SEQUENCE [LARGE SCALE GENOMIC DNA]</scope>
    <source>
        <strain evidence="2">GMP-LS</strain>
    </source>
</reference>
<dbReference type="Proteomes" id="UP001305414">
    <property type="component" value="Unassembled WGS sequence"/>
</dbReference>
<proteinExistence type="predicted"/>
<dbReference type="AlphaFoldDB" id="A0AAN7ZEJ5"/>
<keyword evidence="3" id="KW-1185">Reference proteome</keyword>
<dbReference type="EMBL" id="JAWHQM010000070">
    <property type="protein sequence ID" value="KAK5636428.1"/>
    <property type="molecule type" value="Genomic_DNA"/>
</dbReference>
<organism evidence="2 3">
    <name type="scientific">Xylaria bambusicola</name>
    <dbReference type="NCBI Taxonomy" id="326684"/>
    <lineage>
        <taxon>Eukaryota</taxon>
        <taxon>Fungi</taxon>
        <taxon>Dikarya</taxon>
        <taxon>Ascomycota</taxon>
        <taxon>Pezizomycotina</taxon>
        <taxon>Sordariomycetes</taxon>
        <taxon>Xylariomycetidae</taxon>
        <taxon>Xylariales</taxon>
        <taxon>Xylariaceae</taxon>
        <taxon>Xylaria</taxon>
    </lineage>
</organism>
<gene>
    <name evidence="2" type="ORF">RRF57_012140</name>
</gene>
<evidence type="ECO:0000313" key="2">
    <source>
        <dbReference type="EMBL" id="KAK5636428.1"/>
    </source>
</evidence>